<dbReference type="Pfam" id="PF00023">
    <property type="entry name" value="Ank"/>
    <property type="match status" value="1"/>
</dbReference>
<feature type="repeat" description="ANK" evidence="3">
    <location>
        <begin position="537"/>
        <end position="569"/>
    </location>
</feature>
<evidence type="ECO:0000256" key="3">
    <source>
        <dbReference type="PROSITE-ProRule" id="PRU00023"/>
    </source>
</evidence>
<sequence>MPDLPPYYILDPRRLLPASAAADWLGRIVVDFRDPHAAFTPDHPQRFTEGLVVEDGAKDVQADISRSRSAAVSGALSELVSVSNGRGQSAGFSFQTGDMHIIRLSKYRDVFLTMREDPEVREYLARVLKPGGAAAYMIVGLLVWTEASLSVDREHSWRHGVEAQIPALGIASAVAGIPLPIEIGDPAVGVSSSNTARTRLAMSFPGSRIFAIEYKAVRRKAYAVWRNPKADWDGRGPRGAGDQSFGTHEADFDETEEDPFGTEGDVDGKNGQGHLDLEMDGDHCVWYDTLGDLEMVEKELPGPANGGAIAEAHPSDHTIKPPEHVDALRRAILNGRHTQALQILQDHPGLVNEPISSGGTVLHYAIRTASNNNRTERDCLELFNLLKDLGDVDWNAQDRSRRTPLHLACTNTRSYSQVADFLLYHKADPNLLDEDDCSPLHEAATDGHKEMVTILLAYSQTKAATPAGDGLRTALHKAAYRGHLEIATLLVDHDSDTVDARDVDGHTPLHDASRQNKPEMALMLIEANADVNAKTKRGATPLHVAAASNALKAAKELLRADAWTFAVNNARETPEMVAERKGHTAILGLLRAAPINIDSNLGGGGGQVLKVSPPTEAQRAVAKEFDGFIWPSIDGHSKYDQASVFDMLYADEPKLKKSRKDKDVRWIHIPSNNRAWIEDVFKVVYSSEESGHGRGKAKAQDLRSPEQAEFSTPLKDFLRFINGQFNGFDPLCLHQQPHFEVSYGHRPELAKFRIYSLVFPVLDADMQQPVYFDPNPDPPPVTRPASKADTEMDANQKARVDKLDALAAAYPDTLNKCRTLDGYIHEFIDEVDLNFRNGDQVVSRYVERTGSDTWKSKRLPGIPEPVLERVKEEPRARRRKRRISVTTAANGDDNHGSRNLKPSVSDVVTGRARTELSQLASKREHSLVPDFPKGKDEYAKVLDSDDDQDNDPDPVQKCVRQQILTVPQIWLWAVESTSHIPNPKLNTSRADQRLPVTDTVVTAYPEGWRLAPDRDTLPQSIMQALRGRLSPNKNAGKTTVDGLIQDIVMAALEFEPSISTISSNRSYLDAFANEVSFASSRVTKCYESFKSNLGTTITQFPDAIKQETELLVRVDDIVNEISMIRRVQQDQDHVCILLRIAAHQMQRGQSKKGAVAAGNAAKGGAGTPRRDGRIAANARHELAVERGVNDLRSPKSQHVLARLQRLEEDARRVRKSIITLLDLRQRQATTENAISSGRQSALLFAQSKVLFVFTAATVIFAPLSWVSSLMALNIESFSPGKDNDWPWQGVFGASFSSVVCTLLLCVMGWAAYDWRVKKRDQKAETKEKEEREKKQTM</sequence>
<keyword evidence="5" id="KW-1133">Transmembrane helix</keyword>
<organism evidence="6 7">
    <name type="scientific">Staphylotrichum tortipilum</name>
    <dbReference type="NCBI Taxonomy" id="2831512"/>
    <lineage>
        <taxon>Eukaryota</taxon>
        <taxon>Fungi</taxon>
        <taxon>Dikarya</taxon>
        <taxon>Ascomycota</taxon>
        <taxon>Pezizomycotina</taxon>
        <taxon>Sordariomycetes</taxon>
        <taxon>Sordariomycetidae</taxon>
        <taxon>Sordariales</taxon>
        <taxon>Chaetomiaceae</taxon>
        <taxon>Staphylotrichum</taxon>
    </lineage>
</organism>
<evidence type="ECO:0000313" key="6">
    <source>
        <dbReference type="EMBL" id="KAK3899739.1"/>
    </source>
</evidence>
<evidence type="ECO:0000313" key="7">
    <source>
        <dbReference type="Proteomes" id="UP001303889"/>
    </source>
</evidence>
<feature type="region of interest" description="Disordered" evidence="4">
    <location>
        <begin position="231"/>
        <end position="263"/>
    </location>
</feature>
<feature type="region of interest" description="Disordered" evidence="4">
    <location>
        <begin position="870"/>
        <end position="937"/>
    </location>
</feature>
<dbReference type="Pfam" id="PF12796">
    <property type="entry name" value="Ank_2"/>
    <property type="match status" value="2"/>
</dbReference>
<feature type="repeat" description="ANK" evidence="3">
    <location>
        <begin position="400"/>
        <end position="434"/>
    </location>
</feature>
<accession>A0AAN6MFT0</accession>
<protein>
    <recommendedName>
        <fullName evidence="8">Ankyrin repeat protein</fullName>
    </recommendedName>
</protein>
<dbReference type="InterPro" id="IPR036770">
    <property type="entry name" value="Ankyrin_rpt-contain_sf"/>
</dbReference>
<dbReference type="SUPFAM" id="SSF48403">
    <property type="entry name" value="Ankyrin repeat"/>
    <property type="match status" value="1"/>
</dbReference>
<evidence type="ECO:0000256" key="2">
    <source>
        <dbReference type="ARBA" id="ARBA00023043"/>
    </source>
</evidence>
<name>A0AAN6MFT0_9PEZI</name>
<dbReference type="InterPro" id="IPR002110">
    <property type="entry name" value="Ankyrin_rpt"/>
</dbReference>
<keyword evidence="1" id="KW-0677">Repeat</keyword>
<evidence type="ECO:0000256" key="5">
    <source>
        <dbReference type="SAM" id="Phobius"/>
    </source>
</evidence>
<dbReference type="PROSITE" id="PS50297">
    <property type="entry name" value="ANK_REP_REGION"/>
    <property type="match status" value="3"/>
</dbReference>
<comment type="caution">
    <text evidence="6">The sequence shown here is derived from an EMBL/GenBank/DDBJ whole genome shotgun (WGS) entry which is preliminary data.</text>
</comment>
<feature type="region of interest" description="Disordered" evidence="4">
    <location>
        <begin position="772"/>
        <end position="791"/>
    </location>
</feature>
<keyword evidence="7" id="KW-1185">Reference proteome</keyword>
<evidence type="ECO:0000256" key="4">
    <source>
        <dbReference type="SAM" id="MobiDB-lite"/>
    </source>
</evidence>
<dbReference type="PANTHER" id="PTHR24173">
    <property type="entry name" value="ANKYRIN REPEAT CONTAINING"/>
    <property type="match status" value="1"/>
</dbReference>
<dbReference type="Proteomes" id="UP001303889">
    <property type="component" value="Unassembled WGS sequence"/>
</dbReference>
<gene>
    <name evidence="6" type="ORF">C8A05DRAFT_36634</name>
</gene>
<dbReference type="EMBL" id="MU855747">
    <property type="protein sequence ID" value="KAK3899739.1"/>
    <property type="molecule type" value="Genomic_DNA"/>
</dbReference>
<reference evidence="6" key="1">
    <citation type="journal article" date="2023" name="Mol. Phylogenet. Evol.">
        <title>Genome-scale phylogeny and comparative genomics of the fungal order Sordariales.</title>
        <authorList>
            <person name="Hensen N."/>
            <person name="Bonometti L."/>
            <person name="Westerberg I."/>
            <person name="Brannstrom I.O."/>
            <person name="Guillou S."/>
            <person name="Cros-Aarteil S."/>
            <person name="Calhoun S."/>
            <person name="Haridas S."/>
            <person name="Kuo A."/>
            <person name="Mondo S."/>
            <person name="Pangilinan J."/>
            <person name="Riley R."/>
            <person name="LaButti K."/>
            <person name="Andreopoulos B."/>
            <person name="Lipzen A."/>
            <person name="Chen C."/>
            <person name="Yan M."/>
            <person name="Daum C."/>
            <person name="Ng V."/>
            <person name="Clum A."/>
            <person name="Steindorff A."/>
            <person name="Ohm R.A."/>
            <person name="Martin F."/>
            <person name="Silar P."/>
            <person name="Natvig D.O."/>
            <person name="Lalanne C."/>
            <person name="Gautier V."/>
            <person name="Ament-Velasquez S.L."/>
            <person name="Kruys A."/>
            <person name="Hutchinson M.I."/>
            <person name="Powell A.J."/>
            <person name="Barry K."/>
            <person name="Miller A.N."/>
            <person name="Grigoriev I.V."/>
            <person name="Debuchy R."/>
            <person name="Gladieux P."/>
            <person name="Hiltunen Thoren M."/>
            <person name="Johannesson H."/>
        </authorList>
    </citation>
    <scope>NUCLEOTIDE SEQUENCE</scope>
    <source>
        <strain evidence="6">CBS 103.79</strain>
    </source>
</reference>
<dbReference type="SMART" id="SM00248">
    <property type="entry name" value="ANK"/>
    <property type="match status" value="7"/>
</dbReference>
<evidence type="ECO:0000256" key="1">
    <source>
        <dbReference type="ARBA" id="ARBA00022737"/>
    </source>
</evidence>
<dbReference type="Gene3D" id="1.25.40.20">
    <property type="entry name" value="Ankyrin repeat-containing domain"/>
    <property type="match status" value="3"/>
</dbReference>
<dbReference type="Gene3D" id="1.20.58.340">
    <property type="entry name" value="Magnesium transport protein CorA, transmembrane region"/>
    <property type="match status" value="1"/>
</dbReference>
<feature type="transmembrane region" description="Helical" evidence="5">
    <location>
        <begin position="1249"/>
        <end position="1270"/>
    </location>
</feature>
<keyword evidence="2 3" id="KW-0040">ANK repeat</keyword>
<feature type="compositionally biased region" description="Basic and acidic residues" evidence="4">
    <location>
        <begin position="921"/>
        <end position="937"/>
    </location>
</feature>
<feature type="repeat" description="ANK" evidence="3">
    <location>
        <begin position="470"/>
        <end position="496"/>
    </location>
</feature>
<feature type="transmembrane region" description="Helical" evidence="5">
    <location>
        <begin position="1290"/>
        <end position="1312"/>
    </location>
</feature>
<dbReference type="PROSITE" id="PS50088">
    <property type="entry name" value="ANK_REPEAT"/>
    <property type="match status" value="4"/>
</dbReference>
<proteinExistence type="predicted"/>
<keyword evidence="5" id="KW-0472">Membrane</keyword>
<dbReference type="PANTHER" id="PTHR24173:SF74">
    <property type="entry name" value="ANKYRIN REPEAT DOMAIN-CONTAINING PROTEIN 16"/>
    <property type="match status" value="1"/>
</dbReference>
<reference evidence="6" key="2">
    <citation type="submission" date="2023-05" db="EMBL/GenBank/DDBJ databases">
        <authorList>
            <consortium name="Lawrence Berkeley National Laboratory"/>
            <person name="Steindorff A."/>
            <person name="Hensen N."/>
            <person name="Bonometti L."/>
            <person name="Westerberg I."/>
            <person name="Brannstrom I.O."/>
            <person name="Guillou S."/>
            <person name="Cros-Aarteil S."/>
            <person name="Calhoun S."/>
            <person name="Haridas S."/>
            <person name="Kuo A."/>
            <person name="Mondo S."/>
            <person name="Pangilinan J."/>
            <person name="Riley R."/>
            <person name="Labutti K."/>
            <person name="Andreopoulos B."/>
            <person name="Lipzen A."/>
            <person name="Chen C."/>
            <person name="Yanf M."/>
            <person name="Daum C."/>
            <person name="Ng V."/>
            <person name="Clum A."/>
            <person name="Ohm R."/>
            <person name="Martin F."/>
            <person name="Silar P."/>
            <person name="Natvig D."/>
            <person name="Lalanne C."/>
            <person name="Gautier V."/>
            <person name="Ament-Velasquez S.L."/>
            <person name="Kruys A."/>
            <person name="Hutchinson M.I."/>
            <person name="Powell A.J."/>
            <person name="Barry K."/>
            <person name="Miller A.N."/>
            <person name="Grigoriev I.V."/>
            <person name="Debuchy R."/>
            <person name="Gladieux P."/>
            <person name="Thoren M.H."/>
            <person name="Johannesson H."/>
        </authorList>
    </citation>
    <scope>NUCLEOTIDE SEQUENCE</scope>
    <source>
        <strain evidence="6">CBS 103.79</strain>
    </source>
</reference>
<evidence type="ECO:0008006" key="8">
    <source>
        <dbReference type="Google" id="ProtNLM"/>
    </source>
</evidence>
<feature type="repeat" description="ANK" evidence="3">
    <location>
        <begin position="504"/>
        <end position="536"/>
    </location>
</feature>
<keyword evidence="5" id="KW-0812">Transmembrane</keyword>
<feature type="compositionally biased region" description="Acidic residues" evidence="4">
    <location>
        <begin position="251"/>
        <end position="260"/>
    </location>
</feature>